<sequence length="275" mass="31339">MCDPQLFRSLATPFVRGLADKAQAIKVSDLTKHQRARLRESMTVDIRKLGDLCVPDARCPMLSEQAARTAEERGIDLREQTWQTQTKFDPGRLIFHYEHYVPVTNIVTAVLRCSGSMEVLNTLHERLQVAWILKTEDRELTRLGYKQHRDDPAGAYAEAAISLVASHPITPEKFASSDGVAPPPNLMDLVWWTEQALQEEINESRQHHELDCSVTSDSHLCSCELPRRRVEEVTARMRLVSRLIKHDDPVALSIACQLFAFPHRHRAGYQAAWRP</sequence>
<evidence type="ECO:0000313" key="2">
    <source>
        <dbReference type="Proteomes" id="UP000679307"/>
    </source>
</evidence>
<dbReference type="Proteomes" id="UP000679307">
    <property type="component" value="Chromosome"/>
</dbReference>
<organism evidence="1 2">
    <name type="scientific">Nocardioides aquaticus</name>
    <dbReference type="NCBI Taxonomy" id="160826"/>
    <lineage>
        <taxon>Bacteria</taxon>
        <taxon>Bacillati</taxon>
        <taxon>Actinomycetota</taxon>
        <taxon>Actinomycetes</taxon>
        <taxon>Propionibacteriales</taxon>
        <taxon>Nocardioidaceae</taxon>
        <taxon>Nocardioides</taxon>
    </lineage>
</organism>
<reference evidence="1 2" key="1">
    <citation type="submission" date="2021-05" db="EMBL/GenBank/DDBJ databases">
        <title>Complete genome of Nocardioides aquaticus KCTC 9944T isolated from meromictic and hypersaline Ekho Lake, Antarctica.</title>
        <authorList>
            <person name="Hwang K."/>
            <person name="Kim K.M."/>
            <person name="Choe H."/>
        </authorList>
    </citation>
    <scope>NUCLEOTIDE SEQUENCE [LARGE SCALE GENOMIC DNA]</scope>
    <source>
        <strain evidence="1 2">KCTC 9944</strain>
    </source>
</reference>
<dbReference type="EMBL" id="CP075371">
    <property type="protein sequence ID" value="QVT81190.1"/>
    <property type="molecule type" value="Genomic_DNA"/>
</dbReference>
<gene>
    <name evidence="1" type="ORF">ENKNEFLB_03598</name>
</gene>
<dbReference type="RefSeq" id="WP_214056598.1">
    <property type="nucleotide sequence ID" value="NZ_BAAAHS010000299.1"/>
</dbReference>
<accession>A0ABX8EMP9</accession>
<name>A0ABX8EMP9_9ACTN</name>
<keyword evidence="2" id="KW-1185">Reference proteome</keyword>
<evidence type="ECO:0008006" key="3">
    <source>
        <dbReference type="Google" id="ProtNLM"/>
    </source>
</evidence>
<proteinExistence type="predicted"/>
<evidence type="ECO:0000313" key="1">
    <source>
        <dbReference type="EMBL" id="QVT81190.1"/>
    </source>
</evidence>
<protein>
    <recommendedName>
        <fullName evidence="3">DUF222 domain-containing protein</fullName>
    </recommendedName>
</protein>